<proteinExistence type="predicted"/>
<sequence>MIPNCPVVTPAELFEQWFPASKLVRLGLCLSSISRGELDAGLAFHSPLNYRPQLPKHRRMIIAGLAIGWLHPITRNRFGNTGSLRAALVSRSHVLHVSQLDYLRRMTAFLATSCSTSGFGRRSAVQPGTRVNHTSRISRFSGASAYPSSARVEDSSMAASVAHGFPVAVSGWPTCCDGRLLIGAECARGGNRIIGSRPTARGDLDGHPGFQRRMRPDLGQCVGSAASTITRYAARYSESRAARPPGLAESVIGVGIQQRRQVLAATKLTSQPISRR</sequence>
<protein>
    <submittedName>
        <fullName evidence="1">Uncharacterized protein</fullName>
    </submittedName>
</protein>
<organism evidence="1 2">
    <name type="scientific">Mycobacterium ulcerans str. Harvey</name>
    <dbReference type="NCBI Taxonomy" id="1299332"/>
    <lineage>
        <taxon>Bacteria</taxon>
        <taxon>Bacillati</taxon>
        <taxon>Actinomycetota</taxon>
        <taxon>Actinomycetes</taxon>
        <taxon>Mycobacteriales</taxon>
        <taxon>Mycobacteriaceae</taxon>
        <taxon>Mycobacterium</taxon>
        <taxon>Mycobacterium ulcerans group</taxon>
    </lineage>
</organism>
<dbReference type="EMBL" id="JAOL01000087">
    <property type="protein sequence ID" value="EUA91576.1"/>
    <property type="molecule type" value="Genomic_DNA"/>
</dbReference>
<gene>
    <name evidence="1" type="ORF">I551_1977</name>
</gene>
<comment type="caution">
    <text evidence="1">The sequence shown here is derived from an EMBL/GenBank/DDBJ whole genome shotgun (WGS) entry which is preliminary data.</text>
</comment>
<keyword evidence="2" id="KW-1185">Reference proteome</keyword>
<name>A0ABN0R3P5_MYCUL</name>
<dbReference type="Proteomes" id="UP000020681">
    <property type="component" value="Unassembled WGS sequence"/>
</dbReference>
<evidence type="ECO:0000313" key="1">
    <source>
        <dbReference type="EMBL" id="EUA91576.1"/>
    </source>
</evidence>
<reference evidence="1 2" key="1">
    <citation type="submission" date="2014-01" db="EMBL/GenBank/DDBJ databases">
        <authorList>
            <person name="Dobos K."/>
            <person name="Lenaerts A."/>
            <person name="Ordway D."/>
            <person name="DeGroote M.A."/>
            <person name="Parker T."/>
            <person name="Sizemore C."/>
            <person name="Tallon L.J."/>
            <person name="Sadzewicz L.K."/>
            <person name="Sengamalay N."/>
            <person name="Fraser C.M."/>
            <person name="Hine E."/>
            <person name="Shefchek K.A."/>
            <person name="Das S.P."/>
            <person name="Tettelin H."/>
        </authorList>
    </citation>
    <scope>NUCLEOTIDE SEQUENCE [LARGE SCALE GENOMIC DNA]</scope>
    <source>
        <strain evidence="1 2">Harvey</strain>
    </source>
</reference>
<accession>A0ABN0R3P5</accession>
<evidence type="ECO:0000313" key="2">
    <source>
        <dbReference type="Proteomes" id="UP000020681"/>
    </source>
</evidence>